<dbReference type="AlphaFoldDB" id="A0A382AWX0"/>
<accession>A0A382AWX0</accession>
<dbReference type="InterPro" id="IPR032710">
    <property type="entry name" value="NTF2-like_dom_sf"/>
</dbReference>
<name>A0A382AWX0_9ZZZZ</name>
<sequence>MKQITIITASLLIGFVVGTYFGSTNTTPQGVVLTSGPKFEEQEEILDSFVSACLKGSAEACANLYTKDTVYMIPETPILEGRQAVLGGYKEFFEGRDYKVLEMSEPATEVVHFGDWAAIRGTGKEITESKDGQRSTKTYKWMILSQKQDDGSWKMKWDIFNFDNP</sequence>
<reference evidence="2" key="1">
    <citation type="submission" date="2018-05" db="EMBL/GenBank/DDBJ databases">
        <authorList>
            <person name="Lanie J.A."/>
            <person name="Ng W.-L."/>
            <person name="Kazmierczak K.M."/>
            <person name="Andrzejewski T.M."/>
            <person name="Davidsen T.M."/>
            <person name="Wayne K.J."/>
            <person name="Tettelin H."/>
            <person name="Glass J.I."/>
            <person name="Rusch D."/>
            <person name="Podicherti R."/>
            <person name="Tsui H.-C.T."/>
            <person name="Winkler M.E."/>
        </authorList>
    </citation>
    <scope>NUCLEOTIDE SEQUENCE</scope>
</reference>
<protein>
    <recommendedName>
        <fullName evidence="1">DUF4440 domain-containing protein</fullName>
    </recommendedName>
</protein>
<dbReference type="Gene3D" id="3.10.450.50">
    <property type="match status" value="1"/>
</dbReference>
<feature type="domain" description="DUF4440" evidence="1">
    <location>
        <begin position="48"/>
        <end position="155"/>
    </location>
</feature>
<dbReference type="InterPro" id="IPR027843">
    <property type="entry name" value="DUF4440"/>
</dbReference>
<dbReference type="Pfam" id="PF14534">
    <property type="entry name" value="DUF4440"/>
    <property type="match status" value="1"/>
</dbReference>
<dbReference type="SUPFAM" id="SSF54427">
    <property type="entry name" value="NTF2-like"/>
    <property type="match status" value="1"/>
</dbReference>
<gene>
    <name evidence="2" type="ORF">METZ01_LOCUS158728</name>
</gene>
<evidence type="ECO:0000259" key="1">
    <source>
        <dbReference type="Pfam" id="PF14534"/>
    </source>
</evidence>
<evidence type="ECO:0000313" key="2">
    <source>
        <dbReference type="EMBL" id="SVB05874.1"/>
    </source>
</evidence>
<proteinExistence type="predicted"/>
<dbReference type="EMBL" id="UINC01027137">
    <property type="protein sequence ID" value="SVB05874.1"/>
    <property type="molecule type" value="Genomic_DNA"/>
</dbReference>
<organism evidence="2">
    <name type="scientific">marine metagenome</name>
    <dbReference type="NCBI Taxonomy" id="408172"/>
    <lineage>
        <taxon>unclassified sequences</taxon>
        <taxon>metagenomes</taxon>
        <taxon>ecological metagenomes</taxon>
    </lineage>
</organism>